<dbReference type="PROSITE" id="PS51729">
    <property type="entry name" value="GNAT_YJDJ"/>
    <property type="match status" value="1"/>
</dbReference>
<reference evidence="3 4" key="1">
    <citation type="submission" date="2018-12" db="EMBL/GenBank/DDBJ databases">
        <title>The Draft Genome Sequence of the Soil Bacterium Pedobacter tournemirensis R1.</title>
        <authorList>
            <person name="He J."/>
        </authorList>
    </citation>
    <scope>NUCLEOTIDE SEQUENCE [LARGE SCALE GENOMIC DNA]</scope>
    <source>
        <strain evidence="3 4">R1</strain>
    </source>
</reference>
<keyword evidence="3" id="KW-0808">Transferase</keyword>
<dbReference type="SUPFAM" id="SSF55729">
    <property type="entry name" value="Acyl-CoA N-acyltransferases (Nat)"/>
    <property type="match status" value="1"/>
</dbReference>
<evidence type="ECO:0000259" key="1">
    <source>
        <dbReference type="PROSITE" id="PS51729"/>
    </source>
</evidence>
<name>A0A4Q0MFX1_9SPHI</name>
<dbReference type="Gene3D" id="3.40.630.30">
    <property type="match status" value="1"/>
</dbReference>
<dbReference type="Pfam" id="PF14542">
    <property type="entry name" value="Acetyltransf_CG"/>
    <property type="match status" value="1"/>
</dbReference>
<reference evidence="2 5" key="2">
    <citation type="submission" date="2019-09" db="EMBL/GenBank/DDBJ databases">
        <title>Pararcticibacter amylolyticus gen. nov., sp. nov., isolated from a rottenly hemp rope, and reclassification of Pedobacter tournemirensis as Pararcticibacter tournemirensis comb. nov.</title>
        <authorList>
            <person name="Cai Y."/>
        </authorList>
    </citation>
    <scope>NUCLEOTIDE SEQUENCE [LARGE SCALE GENOMIC DNA]</scope>
    <source>
        <strain evidence="2 5">TF5-37.2-LB10</strain>
    </source>
</reference>
<dbReference type="AlphaFoldDB" id="A0A4Q0MFX1"/>
<dbReference type="RefSeq" id="WP_128767582.1">
    <property type="nucleotide sequence ID" value="NZ_RXOC01000001.1"/>
</dbReference>
<comment type="caution">
    <text evidence="3">The sequence shown here is derived from an EMBL/GenBank/DDBJ whole genome shotgun (WGS) entry which is preliminary data.</text>
</comment>
<feature type="domain" description="N-acetyltransferase" evidence="1">
    <location>
        <begin position="9"/>
        <end position="94"/>
    </location>
</feature>
<dbReference type="InterPro" id="IPR045057">
    <property type="entry name" value="Gcn5-rel_NAT"/>
</dbReference>
<dbReference type="PANTHER" id="PTHR31435:SF10">
    <property type="entry name" value="BSR4717 PROTEIN"/>
    <property type="match status" value="1"/>
</dbReference>
<dbReference type="EMBL" id="RXOC01000001">
    <property type="protein sequence ID" value="RXF72397.1"/>
    <property type="molecule type" value="Genomic_DNA"/>
</dbReference>
<dbReference type="OrthoDB" id="1120671at2"/>
<evidence type="ECO:0000313" key="5">
    <source>
        <dbReference type="Proteomes" id="UP000322918"/>
    </source>
</evidence>
<accession>A0A4Q0MFX1</accession>
<dbReference type="GO" id="GO:0016740">
    <property type="term" value="F:transferase activity"/>
    <property type="evidence" value="ECO:0007669"/>
    <property type="project" value="UniProtKB-KW"/>
</dbReference>
<dbReference type="InterPro" id="IPR016181">
    <property type="entry name" value="Acyl_CoA_acyltransferase"/>
</dbReference>
<evidence type="ECO:0000313" key="4">
    <source>
        <dbReference type="Proteomes" id="UP000290848"/>
    </source>
</evidence>
<proteinExistence type="predicted"/>
<evidence type="ECO:0000313" key="2">
    <source>
        <dbReference type="EMBL" id="KAA8476114.1"/>
    </source>
</evidence>
<protein>
    <submittedName>
        <fullName evidence="3">N-acetyltransferase</fullName>
    </submittedName>
</protein>
<gene>
    <name evidence="3" type="ORF">EKH83_01325</name>
    <name evidence="2" type="ORF">F1649_20585</name>
</gene>
<dbReference type="Proteomes" id="UP000322918">
    <property type="component" value="Unassembled WGS sequence"/>
</dbReference>
<dbReference type="PANTHER" id="PTHR31435">
    <property type="entry name" value="PROTEIN NATD1"/>
    <property type="match status" value="1"/>
</dbReference>
<organism evidence="3 4">
    <name type="scientific">Arcticibacter tournemirensis</name>
    <dbReference type="NCBI Taxonomy" id="699437"/>
    <lineage>
        <taxon>Bacteria</taxon>
        <taxon>Pseudomonadati</taxon>
        <taxon>Bacteroidota</taxon>
        <taxon>Sphingobacteriia</taxon>
        <taxon>Sphingobacteriales</taxon>
        <taxon>Sphingobacteriaceae</taxon>
        <taxon>Arcticibacter</taxon>
    </lineage>
</organism>
<dbReference type="InterPro" id="IPR031165">
    <property type="entry name" value="GNAT_YJDJ"/>
</dbReference>
<dbReference type="EMBL" id="VWNE01000046">
    <property type="protein sequence ID" value="KAA8476114.1"/>
    <property type="molecule type" value="Genomic_DNA"/>
</dbReference>
<sequence>MKYNDIKLVNNESKQRYELTVEGLLSFIDYEIKDNIIYLTHTEVPEELEGKGIAAGMVEKAFNDIEERGLKLVPYCSYVATFLKRHPQWNRLLSEE</sequence>
<evidence type="ECO:0000313" key="3">
    <source>
        <dbReference type="EMBL" id="RXF72397.1"/>
    </source>
</evidence>
<keyword evidence="5" id="KW-1185">Reference proteome</keyword>
<dbReference type="Proteomes" id="UP000290848">
    <property type="component" value="Unassembled WGS sequence"/>
</dbReference>